<feature type="compositionally biased region" description="Basic and acidic residues" evidence="1">
    <location>
        <begin position="14"/>
        <end position="27"/>
    </location>
</feature>
<dbReference type="Proteomes" id="UP001056937">
    <property type="component" value="Chromosome 1"/>
</dbReference>
<reference evidence="2" key="1">
    <citation type="journal article" date="2022" name="Toxins">
        <title>Genomic Analysis of Sphingopyxis sp. USTB-05 for Biodegrading Cyanobacterial Hepatotoxins.</title>
        <authorList>
            <person name="Liu C."/>
            <person name="Xu Q."/>
            <person name="Zhao Z."/>
            <person name="Zhang H."/>
            <person name="Liu X."/>
            <person name="Yin C."/>
            <person name="Liu Y."/>
            <person name="Yan H."/>
        </authorList>
    </citation>
    <scope>NUCLEOTIDE SEQUENCE</scope>
    <source>
        <strain evidence="2">NBD5</strain>
    </source>
</reference>
<keyword evidence="3" id="KW-1185">Reference proteome</keyword>
<protein>
    <submittedName>
        <fullName evidence="2">Uncharacterized protein</fullName>
    </submittedName>
</protein>
<accession>A0ABY4X6X8</accession>
<name>A0ABY4X6X8_9SPHN</name>
<sequence length="48" mass="4870">MTSDADSDLGCNKTDLKLVKRKSEADHGATTPKASPAPGKEGDAAARG</sequence>
<evidence type="ECO:0000256" key="1">
    <source>
        <dbReference type="SAM" id="MobiDB-lite"/>
    </source>
</evidence>
<gene>
    <name evidence="2" type="ORF">LHA26_15430</name>
</gene>
<evidence type="ECO:0000313" key="3">
    <source>
        <dbReference type="Proteomes" id="UP001056937"/>
    </source>
</evidence>
<dbReference type="RefSeq" id="WP_252166457.1">
    <property type="nucleotide sequence ID" value="NZ_CP084930.1"/>
</dbReference>
<proteinExistence type="predicted"/>
<evidence type="ECO:0000313" key="2">
    <source>
        <dbReference type="EMBL" id="USI72651.1"/>
    </source>
</evidence>
<organism evidence="2 3">
    <name type="scientific">Sphingomonas morindae</name>
    <dbReference type="NCBI Taxonomy" id="1541170"/>
    <lineage>
        <taxon>Bacteria</taxon>
        <taxon>Pseudomonadati</taxon>
        <taxon>Pseudomonadota</taxon>
        <taxon>Alphaproteobacteria</taxon>
        <taxon>Sphingomonadales</taxon>
        <taxon>Sphingomonadaceae</taxon>
        <taxon>Sphingomonas</taxon>
    </lineage>
</organism>
<feature type="region of interest" description="Disordered" evidence="1">
    <location>
        <begin position="1"/>
        <end position="48"/>
    </location>
</feature>
<dbReference type="EMBL" id="CP084930">
    <property type="protein sequence ID" value="USI72651.1"/>
    <property type="molecule type" value="Genomic_DNA"/>
</dbReference>